<evidence type="ECO:0000313" key="1">
    <source>
        <dbReference type="EMBL" id="CDR33690.1"/>
    </source>
</evidence>
<evidence type="ECO:0000313" key="2">
    <source>
        <dbReference type="Proteomes" id="UP000031552"/>
    </source>
</evidence>
<proteinExistence type="predicted"/>
<protein>
    <submittedName>
        <fullName evidence="1">Conserved putative secreted protein</fullName>
    </submittedName>
</protein>
<reference evidence="1" key="2">
    <citation type="submission" date="2014-09" db="EMBL/GenBank/DDBJ databases">
        <title>Criblamydia sequanensis harbors a mega-plasmid encoding arsenite resistance.</title>
        <authorList>
            <person name="Bertelli C."/>
            <person name="Goesmann A."/>
            <person name="Greub G."/>
        </authorList>
    </citation>
    <scope>NUCLEOTIDE SEQUENCE [LARGE SCALE GENOMIC DNA]</scope>
    <source>
        <strain evidence="1">CRIB-18</strain>
    </source>
</reference>
<dbReference type="Proteomes" id="UP000031552">
    <property type="component" value="Unassembled WGS sequence"/>
</dbReference>
<reference evidence="1" key="1">
    <citation type="submission" date="2013-12" db="EMBL/GenBank/DDBJ databases">
        <authorList>
            <person name="Linke B."/>
        </authorList>
    </citation>
    <scope>NUCLEOTIDE SEQUENCE [LARGE SCALE GENOMIC DNA]</scope>
    <source>
        <strain evidence="1">CRIB-18</strain>
    </source>
</reference>
<keyword evidence="2" id="KW-1185">Reference proteome</keyword>
<comment type="caution">
    <text evidence="1">The sequence shown here is derived from an EMBL/GenBank/DDBJ whole genome shotgun (WGS) entry which is preliminary data.</text>
</comment>
<name>A0A090D1A3_9BACT</name>
<dbReference type="OrthoDB" id="20539at2"/>
<dbReference type="RefSeq" id="WP_053331768.1">
    <property type="nucleotide sequence ID" value="NZ_CCEJ010000003.1"/>
</dbReference>
<dbReference type="eggNOG" id="ENOG5030JBA">
    <property type="taxonomic scope" value="Bacteria"/>
</dbReference>
<sequence length="310" mass="36932">MNFIKKYKLRIFFLLLFLGAFLGRSYYWLTDGFTNSNILSAYPSDARWEPTRIHEGDFEIANAILDQEFSYFSKGCQSYVFISQDKNYVLKFFKNQRYQTKPWVKLFSFIPKVNQYRLSRSAHKDRKRESLFESIRIAYDNLQKETGLVFIHLNKKREFAKKVSLIDKIGQKMEIPIDEYEFFIQKKALMLTDVIEEQIKGFKWEESKLLLKNLLTLLLKEHEKGISDEDPALMQNTGVYQGEPIHVDVGQFVLNEKYKKEKVSKQALFEKFYKFRHWLVDKNKDLANYFDGLLDEEFGASFFDQVSKYE</sequence>
<dbReference type="AlphaFoldDB" id="A0A090D1A3"/>
<gene>
    <name evidence="1" type="ORF">CSEC_0862</name>
</gene>
<accession>A0A090D1A3</accession>
<dbReference type="EMBL" id="CCEJ010000003">
    <property type="protein sequence ID" value="CDR33690.1"/>
    <property type="molecule type" value="Genomic_DNA"/>
</dbReference>
<organism evidence="1 2">
    <name type="scientific">Candidatus Criblamydia sequanensis CRIB-18</name>
    <dbReference type="NCBI Taxonomy" id="1437425"/>
    <lineage>
        <taxon>Bacteria</taxon>
        <taxon>Pseudomonadati</taxon>
        <taxon>Chlamydiota</taxon>
        <taxon>Chlamydiia</taxon>
        <taxon>Parachlamydiales</taxon>
        <taxon>Candidatus Criblamydiaceae</taxon>
        <taxon>Candidatus Criblamydia</taxon>
    </lineage>
</organism>